<dbReference type="Pfam" id="PF00483">
    <property type="entry name" value="NTP_transferase"/>
    <property type="match status" value="1"/>
</dbReference>
<feature type="domain" description="Nucleotidyl transferase" evidence="1">
    <location>
        <begin position="3"/>
        <end position="229"/>
    </location>
</feature>
<proteinExistence type="predicted"/>
<accession>A0A9E7C2U8</accession>
<keyword evidence="3" id="KW-1185">Reference proteome</keyword>
<dbReference type="InterPro" id="IPR005835">
    <property type="entry name" value="NTP_transferase_dom"/>
</dbReference>
<dbReference type="PANTHER" id="PTHR22572">
    <property type="entry name" value="SUGAR-1-PHOSPHATE GUANYL TRANSFERASE"/>
    <property type="match status" value="1"/>
</dbReference>
<dbReference type="RefSeq" id="WP_259312851.1">
    <property type="nucleotide sequence ID" value="NZ_CP087164.1"/>
</dbReference>
<protein>
    <submittedName>
        <fullName evidence="2">UTP--glucose-1-phosphate uridylyltransferase</fullName>
        <ecNumber evidence="2">2.7.7.9</ecNumber>
    </submittedName>
</protein>
<reference evidence="2" key="1">
    <citation type="journal article" date="2022" name="Int. J. Syst. Evol. Microbiol.">
        <title>Pseudomonas aegrilactucae sp. nov. and Pseudomonas morbosilactucae sp. nov., pathogens causing bacterial rot of lettuce in Japan.</title>
        <authorList>
            <person name="Sawada H."/>
            <person name="Fujikawa T."/>
            <person name="Satou M."/>
        </authorList>
    </citation>
    <scope>NUCLEOTIDE SEQUENCE</scope>
    <source>
        <strain evidence="2">0166_1</strain>
    </source>
</reference>
<evidence type="ECO:0000313" key="3">
    <source>
        <dbReference type="Proteomes" id="UP001162834"/>
    </source>
</evidence>
<dbReference type="InterPro" id="IPR050486">
    <property type="entry name" value="Mannose-1P_guanyltransferase"/>
</dbReference>
<evidence type="ECO:0000313" key="2">
    <source>
        <dbReference type="EMBL" id="UGS38836.1"/>
    </source>
</evidence>
<dbReference type="EMBL" id="CP087164">
    <property type="protein sequence ID" value="UGS38836.1"/>
    <property type="molecule type" value="Genomic_DNA"/>
</dbReference>
<dbReference type="Proteomes" id="UP001162834">
    <property type="component" value="Chromosome"/>
</dbReference>
<evidence type="ECO:0000259" key="1">
    <source>
        <dbReference type="Pfam" id="PF00483"/>
    </source>
</evidence>
<dbReference type="EC" id="2.7.7.9" evidence="2"/>
<sequence>MRAIVLAGGLGTRLLPYTTVLPKPLMPVGDRPVLDIVIRQLQRDGFDRVTIATGHLAELIEAFFGDGSRHGVEIDYFREEQPLGTVGSLSLIDGLDGEDFLVMNGDVLTDMSYAALMREHLAAGDATVTIAAHARTIQISLGVILLDENDPSRLSDYVEKPTTDFDASMGVYCFSPRVLGFLDPGVRLDFPELILRLIERGEVVRAHHQQCFWLDVGRPEDYAQAQDEFERLRATLIPEPQPSVRSPRPSR</sequence>
<keyword evidence="2" id="KW-0808">Transferase</keyword>
<dbReference type="SUPFAM" id="SSF53448">
    <property type="entry name" value="Nucleotide-diphospho-sugar transferases"/>
    <property type="match status" value="1"/>
</dbReference>
<dbReference type="InterPro" id="IPR029044">
    <property type="entry name" value="Nucleotide-diphossugar_trans"/>
</dbReference>
<dbReference type="KEGG" id="sbae:DSM104329_05266"/>
<gene>
    <name evidence="2" type="primary">cugP_2</name>
    <name evidence="2" type="ORF">DSM104329_05266</name>
</gene>
<keyword evidence="2" id="KW-0548">Nucleotidyltransferase</keyword>
<dbReference type="Gene3D" id="3.90.550.10">
    <property type="entry name" value="Spore Coat Polysaccharide Biosynthesis Protein SpsA, Chain A"/>
    <property type="match status" value="1"/>
</dbReference>
<dbReference type="GO" id="GO:0003983">
    <property type="term" value="F:UTP:glucose-1-phosphate uridylyltransferase activity"/>
    <property type="evidence" value="ECO:0007669"/>
    <property type="project" value="UniProtKB-EC"/>
</dbReference>
<dbReference type="AlphaFoldDB" id="A0A9E7C2U8"/>
<organism evidence="2 3">
    <name type="scientific">Capillimicrobium parvum</name>
    <dbReference type="NCBI Taxonomy" id="2884022"/>
    <lineage>
        <taxon>Bacteria</taxon>
        <taxon>Bacillati</taxon>
        <taxon>Actinomycetota</taxon>
        <taxon>Thermoleophilia</taxon>
        <taxon>Solirubrobacterales</taxon>
        <taxon>Capillimicrobiaceae</taxon>
        <taxon>Capillimicrobium</taxon>
    </lineage>
</organism>
<name>A0A9E7C2U8_9ACTN</name>